<protein>
    <submittedName>
        <fullName evidence="1">Helitron helicase</fullName>
    </submittedName>
</protein>
<dbReference type="Proteomes" id="UP000198211">
    <property type="component" value="Unassembled WGS sequence"/>
</dbReference>
<evidence type="ECO:0000313" key="2">
    <source>
        <dbReference type="Proteomes" id="UP000198211"/>
    </source>
</evidence>
<name>A0A225VLJ1_9STRA</name>
<dbReference type="GO" id="GO:0004386">
    <property type="term" value="F:helicase activity"/>
    <property type="evidence" value="ECO:0007669"/>
    <property type="project" value="UniProtKB-KW"/>
</dbReference>
<dbReference type="AlphaFoldDB" id="A0A225VLJ1"/>
<evidence type="ECO:0000313" key="1">
    <source>
        <dbReference type="EMBL" id="OWZ05400.1"/>
    </source>
</evidence>
<keyword evidence="1" id="KW-0067">ATP-binding</keyword>
<keyword evidence="2" id="KW-1185">Reference proteome</keyword>
<proteinExistence type="predicted"/>
<dbReference type="STRING" id="4795.A0A225VLJ1"/>
<keyword evidence="1" id="KW-0347">Helicase</keyword>
<keyword evidence="1" id="KW-0547">Nucleotide-binding</keyword>
<keyword evidence="1" id="KW-0378">Hydrolase</keyword>
<accession>A0A225VLJ1</accession>
<dbReference type="OrthoDB" id="112966at2759"/>
<dbReference type="EMBL" id="NBNE01004450">
    <property type="protein sequence ID" value="OWZ05400.1"/>
    <property type="molecule type" value="Genomic_DNA"/>
</dbReference>
<organism evidence="1 2">
    <name type="scientific">Phytophthora megakarya</name>
    <dbReference type="NCBI Taxonomy" id="4795"/>
    <lineage>
        <taxon>Eukaryota</taxon>
        <taxon>Sar</taxon>
        <taxon>Stramenopiles</taxon>
        <taxon>Oomycota</taxon>
        <taxon>Peronosporomycetes</taxon>
        <taxon>Peronosporales</taxon>
        <taxon>Peronosporaceae</taxon>
        <taxon>Phytophthora</taxon>
    </lineage>
</organism>
<comment type="caution">
    <text evidence="1">The sequence shown here is derived from an EMBL/GenBank/DDBJ whole genome shotgun (WGS) entry which is preliminary data.</text>
</comment>
<reference evidence="2" key="1">
    <citation type="submission" date="2017-03" db="EMBL/GenBank/DDBJ databases">
        <title>Phytopthora megakarya and P. palmivora, two closely related causual agents of cacao black pod achieved similar genome size and gene model numbers by different mechanisms.</title>
        <authorList>
            <person name="Ali S."/>
            <person name="Shao J."/>
            <person name="Larry D.J."/>
            <person name="Kronmiller B."/>
            <person name="Shen D."/>
            <person name="Strem M.D."/>
            <person name="Melnick R.L."/>
            <person name="Guiltinan M.J."/>
            <person name="Tyler B.M."/>
            <person name="Meinhardt L.W."/>
            <person name="Bailey B.A."/>
        </authorList>
    </citation>
    <scope>NUCLEOTIDE SEQUENCE [LARGE SCALE GENOMIC DNA]</scope>
    <source>
        <strain evidence="2">zdho120</strain>
    </source>
</reference>
<gene>
    <name evidence="1" type="ORF">PHMEG_00022517</name>
</gene>
<sequence length="126" mass="14964">MFRRKILIGFLFGFYFAAVSYQYLWSVGDTVYPTFRDATFTLGYLEDDEEWSHCLTEAAAEKMPYQLRQLFAIVLVYSLPTRADKLWEEFKAQINNEEKDAAEKIHREDEVRVRTAEYKTLKYVAH</sequence>